<feature type="transmembrane region" description="Helical" evidence="6">
    <location>
        <begin position="20"/>
        <end position="42"/>
    </location>
</feature>
<dbReference type="RefSeq" id="WP_354663497.1">
    <property type="nucleotide sequence ID" value="NZ_JBEXAC010000002.1"/>
</dbReference>
<feature type="transmembrane region" description="Helical" evidence="6">
    <location>
        <begin position="742"/>
        <end position="764"/>
    </location>
</feature>
<keyword evidence="3 6" id="KW-0812">Transmembrane</keyword>
<keyword evidence="2" id="KW-1003">Cell membrane</keyword>
<evidence type="ECO:0000313" key="9">
    <source>
        <dbReference type="EMBL" id="MET7000945.1"/>
    </source>
</evidence>
<keyword evidence="5 6" id="KW-0472">Membrane</keyword>
<proteinExistence type="predicted"/>
<feature type="transmembrane region" description="Helical" evidence="6">
    <location>
        <begin position="277"/>
        <end position="301"/>
    </location>
</feature>
<dbReference type="InterPro" id="IPR025857">
    <property type="entry name" value="MacB_PCD"/>
</dbReference>
<dbReference type="Pfam" id="PF12704">
    <property type="entry name" value="MacB_PCD"/>
    <property type="match status" value="2"/>
</dbReference>
<dbReference type="PANTHER" id="PTHR30572:SF18">
    <property type="entry name" value="ABC-TYPE MACROLIDE FAMILY EXPORT SYSTEM PERMEASE COMPONENT 2"/>
    <property type="match status" value="1"/>
</dbReference>
<dbReference type="Proteomes" id="UP001549749">
    <property type="component" value="Unassembled WGS sequence"/>
</dbReference>
<accession>A0ABV2TE67</accession>
<feature type="transmembrane region" description="Helical" evidence="6">
    <location>
        <begin position="661"/>
        <end position="682"/>
    </location>
</feature>
<evidence type="ECO:0000259" key="7">
    <source>
        <dbReference type="Pfam" id="PF02687"/>
    </source>
</evidence>
<feature type="domain" description="MacB-like periplasmic core" evidence="8">
    <location>
        <begin position="425"/>
        <end position="625"/>
    </location>
</feature>
<dbReference type="InterPro" id="IPR050250">
    <property type="entry name" value="Macrolide_Exporter_MacB"/>
</dbReference>
<comment type="subcellular location">
    <subcellularLocation>
        <location evidence="1">Cell membrane</location>
        <topology evidence="1">Multi-pass membrane protein</topology>
    </subcellularLocation>
</comment>
<dbReference type="EMBL" id="JBEXAC010000002">
    <property type="protein sequence ID" value="MET7000945.1"/>
    <property type="molecule type" value="Genomic_DNA"/>
</dbReference>
<keyword evidence="4 6" id="KW-1133">Transmembrane helix</keyword>
<feature type="domain" description="ABC3 transporter permease C-terminal" evidence="7">
    <location>
        <begin position="282"/>
        <end position="398"/>
    </location>
</feature>
<comment type="caution">
    <text evidence="9">The sequence shown here is derived from an EMBL/GenBank/DDBJ whole genome shotgun (WGS) entry which is preliminary data.</text>
</comment>
<feature type="transmembrane region" description="Helical" evidence="6">
    <location>
        <begin position="370"/>
        <end position="393"/>
    </location>
</feature>
<evidence type="ECO:0000256" key="2">
    <source>
        <dbReference type="ARBA" id="ARBA00022475"/>
    </source>
</evidence>
<dbReference type="PANTHER" id="PTHR30572">
    <property type="entry name" value="MEMBRANE COMPONENT OF TRANSPORTER-RELATED"/>
    <property type="match status" value="1"/>
</dbReference>
<feature type="domain" description="MacB-like periplasmic core" evidence="8">
    <location>
        <begin position="21"/>
        <end position="237"/>
    </location>
</feature>
<evidence type="ECO:0000256" key="3">
    <source>
        <dbReference type="ARBA" id="ARBA00022692"/>
    </source>
</evidence>
<reference evidence="9 10" key="1">
    <citation type="submission" date="2024-06" db="EMBL/GenBank/DDBJ databases">
        <title>Chitinophaga defluvii sp. nov., isolated from municipal sewage.</title>
        <authorList>
            <person name="Zhang L."/>
        </authorList>
    </citation>
    <scope>NUCLEOTIDE SEQUENCE [LARGE SCALE GENOMIC DNA]</scope>
    <source>
        <strain evidence="9 10">H8</strain>
    </source>
</reference>
<evidence type="ECO:0000313" key="10">
    <source>
        <dbReference type="Proteomes" id="UP001549749"/>
    </source>
</evidence>
<name>A0ABV2TE67_9BACT</name>
<protein>
    <submittedName>
        <fullName evidence="9">ABC transporter permease</fullName>
    </submittedName>
</protein>
<keyword evidence="10" id="KW-1185">Reference proteome</keyword>
<feature type="transmembrane region" description="Helical" evidence="6">
    <location>
        <begin position="322"/>
        <end position="350"/>
    </location>
</feature>
<evidence type="ECO:0000259" key="8">
    <source>
        <dbReference type="Pfam" id="PF12704"/>
    </source>
</evidence>
<evidence type="ECO:0000256" key="6">
    <source>
        <dbReference type="SAM" id="Phobius"/>
    </source>
</evidence>
<feature type="domain" description="ABC3 transporter permease C-terminal" evidence="7">
    <location>
        <begin position="660"/>
        <end position="762"/>
    </location>
</feature>
<organism evidence="9 10">
    <name type="scientific">Chitinophaga defluvii</name>
    <dbReference type="NCBI Taxonomy" id="3163343"/>
    <lineage>
        <taxon>Bacteria</taxon>
        <taxon>Pseudomonadati</taxon>
        <taxon>Bacteroidota</taxon>
        <taxon>Chitinophagia</taxon>
        <taxon>Chitinophagales</taxon>
        <taxon>Chitinophagaceae</taxon>
        <taxon>Chitinophaga</taxon>
    </lineage>
</organism>
<dbReference type="InterPro" id="IPR003838">
    <property type="entry name" value="ABC3_permease_C"/>
</dbReference>
<gene>
    <name evidence="9" type="ORF">ABR189_26410</name>
</gene>
<dbReference type="Pfam" id="PF02687">
    <property type="entry name" value="FtsX"/>
    <property type="match status" value="2"/>
</dbReference>
<feature type="transmembrane region" description="Helical" evidence="6">
    <location>
        <begin position="414"/>
        <end position="438"/>
    </location>
</feature>
<evidence type="ECO:0000256" key="4">
    <source>
        <dbReference type="ARBA" id="ARBA00022989"/>
    </source>
</evidence>
<evidence type="ECO:0000256" key="5">
    <source>
        <dbReference type="ARBA" id="ARBA00023136"/>
    </source>
</evidence>
<sequence length="781" mass="86421">MLKSYFKMAWRSLTKNKVSAIINIGGLSVGLAMGIMILLVIVDECSYNKFHAHLKEIHLVMINQDMNGDIGTGRLTPGPLAASLRNEIPELKYVARSTQGGAELVRAGEKSFYENTLYADPDYFNMMSFPALAGNPVAALQEPGSIVITERTAIKLFDSKDVVGKLLVHNNSRSLKIAAVIRDVPDNSSNKFDVILPFSQLEQENTWATKWDDYRLLTWVQLQPNAKLAVVNEKLKKLFLDKQDEQNTTLFAYPFAQLRLHGNFRNGKPDGGTINTIILLGIVGLFILLIGCINFMNLATARSERRALEVGLRKTMGSSRKLIIFQFLSEALLMSLIALVLGIVLAKLALPGFMRISGKTFVPDYANWQIWTLLIILGVGTGLIAGSYPAFYLSRFQPIRVLKQMAPAEKGGSLLRRGLVTFQFMISIFLIITTIVIVKQIRHLEGRPVGYDPENLVDIMARGEISNKFDIVKAELLQVPGVKGVSASDDNIVRLNGAMNGVDWPGKTADQDFYMNVTGVQYDWTQTTGQKIVAGRDFSPQYATDSTAACLINQAAVKKMGLKDPVGTKVGGRIVVGVLQDFVFNNPTAATKPVLVLLKNGGMGHLFVRISNNEHWQQQMAQIEQIIKKHSPGFPFEYHFANEEYQQTFNEAHQSGQMLNVFGGMAIFISCLGLFGLSAFLAERRNKEMSIRKILGASVSSIWLALSKDFLKPVVIAFILAAPLAGWAMQQILQRMDYRIELSWWMFALAGILAIVIAALTVSFHGIKTALANPVKALKAE</sequence>
<feature type="transmembrane region" description="Helical" evidence="6">
    <location>
        <begin position="710"/>
        <end position="730"/>
    </location>
</feature>
<evidence type="ECO:0000256" key="1">
    <source>
        <dbReference type="ARBA" id="ARBA00004651"/>
    </source>
</evidence>